<evidence type="ECO:0000313" key="2">
    <source>
        <dbReference type="EMBL" id="GAA5484713.1"/>
    </source>
</evidence>
<protein>
    <submittedName>
        <fullName evidence="2">Uncharacterized protein</fullName>
    </submittedName>
</protein>
<gene>
    <name evidence="2" type="ORF">Hsar01_03959</name>
</gene>
<evidence type="ECO:0000313" key="3">
    <source>
        <dbReference type="Proteomes" id="UP001476282"/>
    </source>
</evidence>
<keyword evidence="1" id="KW-0732">Signal</keyword>
<organism evidence="2 3">
    <name type="scientific">Haloferula sargassicola</name>
    <dbReference type="NCBI Taxonomy" id="490096"/>
    <lineage>
        <taxon>Bacteria</taxon>
        <taxon>Pseudomonadati</taxon>
        <taxon>Verrucomicrobiota</taxon>
        <taxon>Verrucomicrobiia</taxon>
        <taxon>Verrucomicrobiales</taxon>
        <taxon>Verrucomicrobiaceae</taxon>
        <taxon>Haloferula</taxon>
    </lineage>
</organism>
<name>A0ABP9UXW8_9BACT</name>
<accession>A0ABP9UXW8</accession>
<proteinExistence type="predicted"/>
<comment type="caution">
    <text evidence="2">The sequence shown here is derived from an EMBL/GenBank/DDBJ whole genome shotgun (WGS) entry which is preliminary data.</text>
</comment>
<sequence length="1128" mass="122632">MKLLRRLLTAAALCGAALAQNTDKLVITSGTSYAKDGRTHAYVMWQPGDISTTLGMRFGVFRKDGPIASANPYARVGITVLQGNPETVRALLELGEKVDFNGHMVNARIASIYRDTITGANLDNGPDASLGAAGKLSYLIAAATEDPELLNQLLLLGRAHPGVMLALGHGFVIPMPDAATQTFEVRELDPADQVVRVIGRVEIDASSPLFPPPPGPPFQVLHEVTQGTYAHSGKDNLNARLRWGQDTALRRAMPSTFGFDLFRVSEDFATSLGWDVTPPSRDALLDLLVGGSPPPPADLARVNELPIMIDPPLTLAEAADATDRENFYYADDNGLAKGGVPFNDGDTFYYFVAARDICGRPGEISPGLRVVMCDRLPPLPPQIFSVENVFDGVSSAADWDTLGGQQHFKIRIRQLDDANPEEAASRYHVYRWAAARDALRSGSDPTVNHIGSVAHVPGQEFVDFHDNGAGAPSMPADASKTYWFTVRAEDNTSCAEKNYSAHSSPVYGVLRDRAGPDRPTGTVRVCRYRAGVEATGYARASFDEYGMDPARELFGVRVVRDSPAVKCARVELRRADGSVIETRMLVFSGEDFVDTLFQRAEKDGLSVCVKVCTHTGVWSNFACTSLQAETVKETFNLYGFVTFTSRDCRDHRPENPDIPDHDVVLVDGTIDAINGTITFPATTAEWRVYRRVDLSGPLTLIAKAEGTSLPSPAPWVDDAIPDEADTIVCYYLQVFDEHNNPSPLVRVACVRLKRTDLPTPMLSEAALQLGTNGEAQAKLTWFCDPVGVGRFEIFVASETSNDPGISGNAISAALGDPEASLVLDGEFEGREVAVHQTRQVGAPSFLPGPEFTTVVDIPTGQKLFFAIRAVGDGAYGARSSGPLSNQIETTWIVPDPTPQPVIPWPARPLPSLQNNNLPVLDYVEGEGPYFATKLPALLDAAGGIVMGAYDRVYEQTSKGDIAYLGDDLEPLDRLFRFRAQGGGNTADMLPLAPFVVYRYQVPNAVFPDAVPNIVQVSPRIDRMAWVKSNSSGQILRVVRDPFFRFPDLRTTDVRVAVDGIYGPDETPVSLAGKDAFSDPPPYLEGKEGLIVWIDPMPYIKDASYRYLIVRFGDNGEISRVIPTNVVNP</sequence>
<dbReference type="RefSeq" id="WP_353568821.1">
    <property type="nucleotide sequence ID" value="NZ_BAABRI010000032.1"/>
</dbReference>
<dbReference type="Proteomes" id="UP001476282">
    <property type="component" value="Unassembled WGS sequence"/>
</dbReference>
<reference evidence="2 3" key="1">
    <citation type="submission" date="2024-02" db="EMBL/GenBank/DDBJ databases">
        <title>Haloferula sargassicola NBRC 104335.</title>
        <authorList>
            <person name="Ichikawa N."/>
            <person name="Katano-Makiyama Y."/>
            <person name="Hidaka K."/>
        </authorList>
    </citation>
    <scope>NUCLEOTIDE SEQUENCE [LARGE SCALE GENOMIC DNA]</scope>
    <source>
        <strain evidence="2 3">NBRC 104335</strain>
    </source>
</reference>
<keyword evidence="3" id="KW-1185">Reference proteome</keyword>
<feature type="signal peptide" evidence="1">
    <location>
        <begin position="1"/>
        <end position="19"/>
    </location>
</feature>
<dbReference type="EMBL" id="BAABRI010000032">
    <property type="protein sequence ID" value="GAA5484713.1"/>
    <property type="molecule type" value="Genomic_DNA"/>
</dbReference>
<feature type="chain" id="PRO_5046186023" evidence="1">
    <location>
        <begin position="20"/>
        <end position="1128"/>
    </location>
</feature>
<evidence type="ECO:0000256" key="1">
    <source>
        <dbReference type="SAM" id="SignalP"/>
    </source>
</evidence>